<keyword evidence="9" id="KW-1185">Reference proteome</keyword>
<dbReference type="InterPro" id="IPR003838">
    <property type="entry name" value="ABC3_permease_C"/>
</dbReference>
<evidence type="ECO:0000259" key="7">
    <source>
        <dbReference type="Pfam" id="PF02687"/>
    </source>
</evidence>
<comment type="caution">
    <text evidence="8">The sequence shown here is derived from an EMBL/GenBank/DDBJ whole genome shotgun (WGS) entry which is preliminary data.</text>
</comment>
<comment type="similarity">
    <text evidence="6">Belongs to the ABC-4 integral membrane protein family.</text>
</comment>
<evidence type="ECO:0000256" key="6">
    <source>
        <dbReference type="PIRNR" id="PIRNR018968"/>
    </source>
</evidence>
<feature type="transmembrane region" description="Helical" evidence="6">
    <location>
        <begin position="238"/>
        <end position="267"/>
    </location>
</feature>
<keyword evidence="6" id="KW-0813">Transport</keyword>
<sequence length="629" mass="70375">MNWQEQAVTGMTLFDLALKNIRRNMKSYGLYIGSTIFSIIIYFTFAMLKHSDDISGLAETSKQMQAVMSASAFVLMIFVAIFILYSNSFFMKKRKKEVALYSLLGVRKRSIGFLLFFENIVIGLIALVIGVGLGFLLSQALLALLLKLMGLSLSVGFAFSMQAVIETVVVFFLIFLVTSLLGYRVIYKFKLIDLFQAEKKGEAQPKARILSALIGVLALAGAYWLALQDLMTSSAWRIFGLAMPLIIIGFTILGSYLLFNSVLVYVLNLLKKSKNWAWKGLNLMTSSQLLYRIRGNAKTLTIIATLSATTITAGGAIFGTYYNTEKNVEQFTPFSFMWEGEEQDIDSGIVEDAVSFEAKDITIEGEVYDQSYYVIDEETFMKLTEALGWDVENVDLAKDEVIMADPFYDERLEEKAATVEVGNDVKAVDQFFEQPLFNIQTLPGITLVMDDASFQELDGEEGTYQAVQTADYKDHLELSKELEAKTEHFSSAVQSYQDSIESSGAMLFVGSFLGLVFLVATGSIIFFKMMTEAEEDKGKYTVLYKIGVSKKEMKKTVRYQVGLIFLAPLVLGLMHGAVALMAFSNLLDMNLWEPVIIWMAAYTLIYILYYVVTVRGFNKTITQPAAQEG</sequence>
<feature type="transmembrane region" description="Helical" evidence="6">
    <location>
        <begin position="207"/>
        <end position="226"/>
    </location>
</feature>
<dbReference type="PANTHER" id="PTHR46795:SF3">
    <property type="entry name" value="ABC TRANSPORTER PERMEASE"/>
    <property type="match status" value="1"/>
</dbReference>
<evidence type="ECO:0000256" key="5">
    <source>
        <dbReference type="ARBA" id="ARBA00023136"/>
    </source>
</evidence>
<feature type="transmembrane region" description="Helical" evidence="6">
    <location>
        <begin position="300"/>
        <end position="322"/>
    </location>
</feature>
<accession>A0ABV9JUU2</accession>
<feature type="transmembrane region" description="Helical" evidence="6">
    <location>
        <begin position="505"/>
        <end position="527"/>
    </location>
</feature>
<dbReference type="PIRSF" id="PIRSF018968">
    <property type="entry name" value="ABC_permease_BceB"/>
    <property type="match status" value="1"/>
</dbReference>
<keyword evidence="5 6" id="KW-0472">Membrane</keyword>
<evidence type="ECO:0000313" key="9">
    <source>
        <dbReference type="Proteomes" id="UP001595988"/>
    </source>
</evidence>
<protein>
    <submittedName>
        <fullName evidence="8">FtsX-like permease family protein</fullName>
    </submittedName>
</protein>
<feature type="transmembrane region" description="Helical" evidence="6">
    <location>
        <begin position="28"/>
        <end position="48"/>
    </location>
</feature>
<dbReference type="InterPro" id="IPR027022">
    <property type="entry name" value="ABC_permease_BceB-typ"/>
</dbReference>
<comment type="subcellular location">
    <subcellularLocation>
        <location evidence="1 6">Cell membrane</location>
        <topology evidence="1 6">Multi-pass membrane protein</topology>
    </subcellularLocation>
</comment>
<dbReference type="PANTHER" id="PTHR46795">
    <property type="entry name" value="ABC TRANSPORTER PERMEASE-RELATED-RELATED"/>
    <property type="match status" value="1"/>
</dbReference>
<dbReference type="EMBL" id="JBHSFT010000007">
    <property type="protein sequence ID" value="MFC4661483.1"/>
    <property type="molecule type" value="Genomic_DNA"/>
</dbReference>
<dbReference type="InterPro" id="IPR052536">
    <property type="entry name" value="ABC-4_Integral_Memb_Prot"/>
</dbReference>
<evidence type="ECO:0000256" key="2">
    <source>
        <dbReference type="ARBA" id="ARBA00022475"/>
    </source>
</evidence>
<feature type="transmembrane region" description="Helical" evidence="6">
    <location>
        <begin position="595"/>
        <end position="612"/>
    </location>
</feature>
<gene>
    <name evidence="8" type="ORF">ACFO3P_04550</name>
</gene>
<keyword evidence="3 6" id="KW-0812">Transmembrane</keyword>
<proteinExistence type="inferred from homology"/>
<reference evidence="9" key="1">
    <citation type="journal article" date="2019" name="Int. J. Syst. Evol. Microbiol.">
        <title>The Global Catalogue of Microorganisms (GCM) 10K type strain sequencing project: providing services to taxonomists for standard genome sequencing and annotation.</title>
        <authorList>
            <consortium name="The Broad Institute Genomics Platform"/>
            <consortium name="The Broad Institute Genome Sequencing Center for Infectious Disease"/>
            <person name="Wu L."/>
            <person name="Ma J."/>
        </authorList>
    </citation>
    <scope>NUCLEOTIDE SEQUENCE [LARGE SCALE GENOMIC DNA]</scope>
    <source>
        <strain evidence="9">CCUG 37257</strain>
    </source>
</reference>
<evidence type="ECO:0000256" key="1">
    <source>
        <dbReference type="ARBA" id="ARBA00004651"/>
    </source>
</evidence>
<feature type="domain" description="ABC3 transporter permease C-terminal" evidence="7">
    <location>
        <begin position="72"/>
        <end position="189"/>
    </location>
</feature>
<dbReference type="Proteomes" id="UP001595988">
    <property type="component" value="Unassembled WGS sequence"/>
</dbReference>
<feature type="transmembrane region" description="Helical" evidence="6">
    <location>
        <begin position="111"/>
        <end position="137"/>
    </location>
</feature>
<feature type="transmembrane region" description="Helical" evidence="6">
    <location>
        <begin position="68"/>
        <end position="90"/>
    </location>
</feature>
<evidence type="ECO:0000256" key="3">
    <source>
        <dbReference type="ARBA" id="ARBA00022692"/>
    </source>
</evidence>
<name>A0ABV9JUU2_9BACI</name>
<dbReference type="Pfam" id="PF02687">
    <property type="entry name" value="FtsX"/>
    <property type="match status" value="1"/>
</dbReference>
<feature type="transmembrane region" description="Helical" evidence="6">
    <location>
        <begin position="561"/>
        <end position="583"/>
    </location>
</feature>
<keyword evidence="2 6" id="KW-1003">Cell membrane</keyword>
<evidence type="ECO:0000256" key="4">
    <source>
        <dbReference type="ARBA" id="ARBA00022989"/>
    </source>
</evidence>
<organism evidence="8 9">
    <name type="scientific">Oceanobacillus aidingensis</name>
    <dbReference type="NCBI Taxonomy" id="645964"/>
    <lineage>
        <taxon>Bacteria</taxon>
        <taxon>Bacillati</taxon>
        <taxon>Bacillota</taxon>
        <taxon>Bacilli</taxon>
        <taxon>Bacillales</taxon>
        <taxon>Bacillaceae</taxon>
        <taxon>Oceanobacillus</taxon>
    </lineage>
</organism>
<feature type="transmembrane region" description="Helical" evidence="6">
    <location>
        <begin position="157"/>
        <end position="186"/>
    </location>
</feature>
<evidence type="ECO:0000313" key="8">
    <source>
        <dbReference type="EMBL" id="MFC4661483.1"/>
    </source>
</evidence>
<keyword evidence="4 6" id="KW-1133">Transmembrane helix</keyword>